<comment type="caution">
    <text evidence="2">The sequence shown here is derived from an EMBL/GenBank/DDBJ whole genome shotgun (WGS) entry which is preliminary data.</text>
</comment>
<evidence type="ECO:0000259" key="1">
    <source>
        <dbReference type="PROSITE" id="PS50053"/>
    </source>
</evidence>
<sequence>MTTLPGRINVTVCTPSGQSCTIAALASGCVDQLHGAIERMLKIPMPVQRLIMTCDSGAKEIHSNELLSTLGLQHGNQITVLNSWPTQPAEIVEKLKLAASYPSRNTAAAIARCLTNEDSSVKESSLRALSWMTRHASAHASDVAKLLREGAEEAVAMGVRVVNPRYLPRIQVRNAAAHTLSCLEEAGAMYAADVLLFGWNWGFRASDAFEEMCQSEAAKTRTAAINSIVKMLENDCGPLPVPAFHKLCCCQISRRYLVRALFDEDVHNVSAAYLTKCVPAFEESDCGDDVQSRLNSLHMIPKDLLELYIHLGEERYSATAAGNQHELELICFCEDLARKLDGYWPRWHGWQESIDEHPSSVEEAVCAVAVSTVRYLRRRFQEWEATLGADEVADRVYLGRELRLLDSLTDSMVELGLLSSHWEVRKAVVEALMVITPWGRHAVLAVARAKESEKRKEVLEVMGIFLEKHDLEEAVNDNFQMHFHYMTIGCPTSRTATK</sequence>
<proteinExistence type="predicted"/>
<dbReference type="Proteomes" id="UP001642464">
    <property type="component" value="Unassembled WGS sequence"/>
</dbReference>
<dbReference type="Gene3D" id="3.10.20.90">
    <property type="entry name" value="Phosphatidylinositol 3-kinase Catalytic Subunit, Chain A, domain 1"/>
    <property type="match status" value="1"/>
</dbReference>
<protein>
    <submittedName>
        <fullName evidence="2">CTP_transf_like domain-containing protein</fullName>
    </submittedName>
</protein>
<dbReference type="Gene3D" id="1.25.10.10">
    <property type="entry name" value="Leucine-rich Repeat Variant"/>
    <property type="match status" value="1"/>
</dbReference>
<reference evidence="2 3" key="1">
    <citation type="submission" date="2024-02" db="EMBL/GenBank/DDBJ databases">
        <authorList>
            <person name="Chen Y."/>
            <person name="Shah S."/>
            <person name="Dougan E. K."/>
            <person name="Thang M."/>
            <person name="Chan C."/>
        </authorList>
    </citation>
    <scope>NUCLEOTIDE SEQUENCE [LARGE SCALE GENOMIC DNA]</scope>
</reference>
<dbReference type="EMBL" id="CAXAMM010039155">
    <property type="protein sequence ID" value="CAK9084342.1"/>
    <property type="molecule type" value="Genomic_DNA"/>
</dbReference>
<organism evidence="2 3">
    <name type="scientific">Durusdinium trenchii</name>
    <dbReference type="NCBI Taxonomy" id="1381693"/>
    <lineage>
        <taxon>Eukaryota</taxon>
        <taxon>Sar</taxon>
        <taxon>Alveolata</taxon>
        <taxon>Dinophyceae</taxon>
        <taxon>Suessiales</taxon>
        <taxon>Symbiodiniaceae</taxon>
        <taxon>Durusdinium</taxon>
    </lineage>
</organism>
<dbReference type="InterPro" id="IPR011989">
    <property type="entry name" value="ARM-like"/>
</dbReference>
<feature type="domain" description="Ubiquitin-like" evidence="1">
    <location>
        <begin position="8"/>
        <end position="81"/>
    </location>
</feature>
<dbReference type="SUPFAM" id="SSF48371">
    <property type="entry name" value="ARM repeat"/>
    <property type="match status" value="1"/>
</dbReference>
<dbReference type="InterPro" id="IPR029071">
    <property type="entry name" value="Ubiquitin-like_domsf"/>
</dbReference>
<evidence type="ECO:0000313" key="3">
    <source>
        <dbReference type="Proteomes" id="UP001642464"/>
    </source>
</evidence>
<dbReference type="SUPFAM" id="SSF54236">
    <property type="entry name" value="Ubiquitin-like"/>
    <property type="match status" value="1"/>
</dbReference>
<dbReference type="CDD" id="cd17039">
    <property type="entry name" value="Ubl_ubiquitin_like"/>
    <property type="match status" value="1"/>
</dbReference>
<dbReference type="InterPro" id="IPR000626">
    <property type="entry name" value="Ubiquitin-like_dom"/>
</dbReference>
<accession>A0ABP0Q7X7</accession>
<dbReference type="InterPro" id="IPR016024">
    <property type="entry name" value="ARM-type_fold"/>
</dbReference>
<evidence type="ECO:0000313" key="2">
    <source>
        <dbReference type="EMBL" id="CAK9084342.1"/>
    </source>
</evidence>
<keyword evidence="3" id="KW-1185">Reference proteome</keyword>
<dbReference type="PROSITE" id="PS51257">
    <property type="entry name" value="PROKAR_LIPOPROTEIN"/>
    <property type="match status" value="1"/>
</dbReference>
<gene>
    <name evidence="2" type="ORF">SCF082_LOCUS40013</name>
</gene>
<name>A0ABP0Q7X7_9DINO</name>
<dbReference type="PROSITE" id="PS50053">
    <property type="entry name" value="UBIQUITIN_2"/>
    <property type="match status" value="1"/>
</dbReference>